<accession>A0A1Y2LKC7</accession>
<proteinExistence type="predicted"/>
<reference evidence="1 2" key="1">
    <citation type="journal article" date="2017" name="Genome Announc.">
        <title>Genome sequence of the saprophytic ascomycete Epicoccum nigrum ICMP 19927 strain isolated from New Zealand.</title>
        <authorList>
            <person name="Fokin M."/>
            <person name="Fleetwood D."/>
            <person name="Weir B.S."/>
            <person name="Villas-Boas S.G."/>
        </authorList>
    </citation>
    <scope>NUCLEOTIDE SEQUENCE [LARGE SCALE GENOMIC DNA]</scope>
    <source>
        <strain evidence="1 2">ICMP 19927</strain>
    </source>
</reference>
<organism evidence="1 2">
    <name type="scientific">Epicoccum nigrum</name>
    <name type="common">Soil fungus</name>
    <name type="synonym">Epicoccum purpurascens</name>
    <dbReference type="NCBI Taxonomy" id="105696"/>
    <lineage>
        <taxon>Eukaryota</taxon>
        <taxon>Fungi</taxon>
        <taxon>Dikarya</taxon>
        <taxon>Ascomycota</taxon>
        <taxon>Pezizomycotina</taxon>
        <taxon>Dothideomycetes</taxon>
        <taxon>Pleosporomycetidae</taxon>
        <taxon>Pleosporales</taxon>
        <taxon>Pleosporineae</taxon>
        <taxon>Didymellaceae</taxon>
        <taxon>Epicoccum</taxon>
    </lineage>
</organism>
<dbReference type="InParanoid" id="A0A1Y2LKC7"/>
<gene>
    <name evidence="1" type="ORF">B5807_11948</name>
</gene>
<dbReference type="Proteomes" id="UP000193240">
    <property type="component" value="Unassembled WGS sequence"/>
</dbReference>
<sequence length="338" mass="35471">MKCNAAPDSRQKNYTQDFLTTLAIRSLDSDSFANMRTTISLTLIALAPAVLAQGLRQATGGDEPTTVVQRYPTPTPEVSNCTANLITTLCDYKEPGSAFAVASSGKAHCWEYCNAHQPCNFVIFAAGNPYTGTGTCWLYPDEQFDKSAGKEGCDYLSVYDKPTCAEPTPTSGACTATASPSAVAKICDYPTPETCFSTCTASLGATDCLSQCAKSDMCSYAVFNPRNEDLNPFASGTCWMYPNGTYDASKAGTCSGKPEQYVYENPCPKAVSLSAKADSAPDSASASTPSVTMASYDVGGPATRTYSPTVKPNGAGFVDVPVGGSFAVGVAALMWQAL</sequence>
<dbReference type="AlphaFoldDB" id="A0A1Y2LKC7"/>
<keyword evidence="2" id="KW-1185">Reference proteome</keyword>
<dbReference type="EMBL" id="KZ107868">
    <property type="protein sequence ID" value="OSS43338.1"/>
    <property type="molecule type" value="Genomic_DNA"/>
</dbReference>
<name>A0A1Y2LKC7_EPING</name>
<evidence type="ECO:0000313" key="1">
    <source>
        <dbReference type="EMBL" id="OSS43338.1"/>
    </source>
</evidence>
<evidence type="ECO:0000313" key="2">
    <source>
        <dbReference type="Proteomes" id="UP000193240"/>
    </source>
</evidence>
<protein>
    <submittedName>
        <fullName evidence="1">Uncharacterized protein</fullName>
    </submittedName>
</protein>